<dbReference type="Gene3D" id="1.10.287.3240">
    <property type="match status" value="1"/>
</dbReference>
<organism evidence="5 6">
    <name type="scientific">Candidatus Egerieousia excrementavium</name>
    <dbReference type="NCBI Taxonomy" id="2840778"/>
    <lineage>
        <taxon>Bacteria</taxon>
        <taxon>Pseudomonadati</taxon>
        <taxon>Bacteroidota</taxon>
        <taxon>Bacteroidia</taxon>
        <taxon>Bacteroidales</taxon>
        <taxon>Candidatus Egerieousia</taxon>
    </lineage>
</organism>
<evidence type="ECO:0000256" key="1">
    <source>
        <dbReference type="ARBA" id="ARBA00005850"/>
    </source>
</evidence>
<sequence length="203" mass="23807">MAIKFQYNKTSLNDLNKQLKIRTNALPTLKNKESALRLEVRRAKARSEELTEKLSASLKAYDYIAALWNEFEPGLISVRDVVLETEKIAGVKTPSLKEVLYDVKPFDIFRKPLWYSDGVDILRQLAQIGIESEIYLEKMRLLDFSRKKITQKVNLYEKVQIPGYQEAIRKIKRYMEDEENLSKASQKIVKTRHQQEEEEESHD</sequence>
<name>A0A9D9DIZ6_9BACT</name>
<evidence type="ECO:0000256" key="2">
    <source>
        <dbReference type="ARBA" id="ARBA00022448"/>
    </source>
</evidence>
<evidence type="ECO:0000313" key="5">
    <source>
        <dbReference type="EMBL" id="MBO8428403.1"/>
    </source>
</evidence>
<gene>
    <name evidence="5" type="ORF">IAC68_00515</name>
</gene>
<keyword evidence="3" id="KW-0406">Ion transport</keyword>
<protein>
    <submittedName>
        <fullName evidence="5">V-type ATP synthase subunit D</fullName>
    </submittedName>
</protein>
<comment type="similarity">
    <text evidence="1">Belongs to the V-ATPase D subunit family.</text>
</comment>
<accession>A0A9D9DIZ6</accession>
<reference evidence="5" key="2">
    <citation type="journal article" date="2021" name="PeerJ">
        <title>Extensive microbial diversity within the chicken gut microbiome revealed by metagenomics and culture.</title>
        <authorList>
            <person name="Gilroy R."/>
            <person name="Ravi A."/>
            <person name="Getino M."/>
            <person name="Pursley I."/>
            <person name="Horton D.L."/>
            <person name="Alikhan N.F."/>
            <person name="Baker D."/>
            <person name="Gharbi K."/>
            <person name="Hall N."/>
            <person name="Watson M."/>
            <person name="Adriaenssens E.M."/>
            <person name="Foster-Nyarko E."/>
            <person name="Jarju S."/>
            <person name="Secka A."/>
            <person name="Antonio M."/>
            <person name="Oren A."/>
            <person name="Chaudhuri R.R."/>
            <person name="La Ragione R."/>
            <person name="Hildebrand F."/>
            <person name="Pallen M.J."/>
        </authorList>
    </citation>
    <scope>NUCLEOTIDE SEQUENCE</scope>
    <source>
        <strain evidence="5">15467</strain>
    </source>
</reference>
<evidence type="ECO:0000256" key="3">
    <source>
        <dbReference type="ARBA" id="ARBA00023065"/>
    </source>
</evidence>
<dbReference type="EMBL" id="JADINB010000010">
    <property type="protein sequence ID" value="MBO8428403.1"/>
    <property type="molecule type" value="Genomic_DNA"/>
</dbReference>
<proteinExistence type="inferred from homology"/>
<dbReference type="Proteomes" id="UP000823635">
    <property type="component" value="Unassembled WGS sequence"/>
</dbReference>
<dbReference type="InterPro" id="IPR002699">
    <property type="entry name" value="V_ATPase_D"/>
</dbReference>
<evidence type="ECO:0000313" key="6">
    <source>
        <dbReference type="Proteomes" id="UP000823635"/>
    </source>
</evidence>
<dbReference type="Pfam" id="PF01813">
    <property type="entry name" value="ATP-synt_D"/>
    <property type="match status" value="1"/>
</dbReference>
<dbReference type="AlphaFoldDB" id="A0A9D9DIZ6"/>
<feature type="region of interest" description="Disordered" evidence="4">
    <location>
        <begin position="178"/>
        <end position="203"/>
    </location>
</feature>
<evidence type="ECO:0000256" key="4">
    <source>
        <dbReference type="SAM" id="MobiDB-lite"/>
    </source>
</evidence>
<keyword evidence="2" id="KW-0813">Transport</keyword>
<dbReference type="GO" id="GO:0046961">
    <property type="term" value="F:proton-transporting ATPase activity, rotational mechanism"/>
    <property type="evidence" value="ECO:0007669"/>
    <property type="project" value="InterPro"/>
</dbReference>
<reference evidence="5" key="1">
    <citation type="submission" date="2020-10" db="EMBL/GenBank/DDBJ databases">
        <authorList>
            <person name="Gilroy R."/>
        </authorList>
    </citation>
    <scope>NUCLEOTIDE SEQUENCE</scope>
    <source>
        <strain evidence="5">15467</strain>
    </source>
</reference>
<dbReference type="NCBIfam" id="NF002565">
    <property type="entry name" value="PRK02195.1"/>
    <property type="match status" value="1"/>
</dbReference>
<comment type="caution">
    <text evidence="5">The sequence shown here is derived from an EMBL/GenBank/DDBJ whole genome shotgun (WGS) entry which is preliminary data.</text>
</comment>